<dbReference type="GO" id="GO:0008080">
    <property type="term" value="F:N-acetyltransferase activity"/>
    <property type="evidence" value="ECO:0007669"/>
    <property type="project" value="InterPro"/>
</dbReference>
<dbReference type="EMBL" id="JABEQF010000014">
    <property type="protein sequence ID" value="MBB2191278.1"/>
    <property type="molecule type" value="Genomic_DNA"/>
</dbReference>
<dbReference type="InterPro" id="IPR050769">
    <property type="entry name" value="NAT_camello-type"/>
</dbReference>
<dbReference type="AlphaFoldDB" id="A0A7W4PEY5"/>
<dbReference type="InterPro" id="IPR016181">
    <property type="entry name" value="Acyl_CoA_acyltransferase"/>
</dbReference>
<dbReference type="CDD" id="cd04301">
    <property type="entry name" value="NAT_SF"/>
    <property type="match status" value="1"/>
</dbReference>
<evidence type="ECO:0000313" key="3">
    <source>
        <dbReference type="EMBL" id="MBB2191278.1"/>
    </source>
</evidence>
<name>A0A7W4PEY5_9PROT</name>
<evidence type="ECO:0000259" key="2">
    <source>
        <dbReference type="PROSITE" id="PS51186"/>
    </source>
</evidence>
<evidence type="ECO:0000256" key="1">
    <source>
        <dbReference type="ARBA" id="ARBA00022679"/>
    </source>
</evidence>
<dbReference type="Proteomes" id="UP000555756">
    <property type="component" value="Unassembled WGS sequence"/>
</dbReference>
<dbReference type="SUPFAM" id="SSF55729">
    <property type="entry name" value="Acyl-CoA N-acyltransferases (Nat)"/>
    <property type="match status" value="1"/>
</dbReference>
<keyword evidence="1 3" id="KW-0808">Transferase</keyword>
<comment type="caution">
    <text evidence="3">The sequence shown here is derived from an EMBL/GenBank/DDBJ whole genome shotgun (WGS) entry which is preliminary data.</text>
</comment>
<accession>A0A7W4PEY5</accession>
<feature type="domain" description="N-acetyltransferase" evidence="2">
    <location>
        <begin position="4"/>
        <end position="156"/>
    </location>
</feature>
<dbReference type="Pfam" id="PF00583">
    <property type="entry name" value="Acetyltransf_1"/>
    <property type="match status" value="1"/>
</dbReference>
<dbReference type="RefSeq" id="WP_183120407.1">
    <property type="nucleotide sequence ID" value="NZ_JABEQF010000014.1"/>
</dbReference>
<dbReference type="PROSITE" id="PS51186">
    <property type="entry name" value="GNAT"/>
    <property type="match status" value="1"/>
</dbReference>
<organism evidence="3 4">
    <name type="scientific">Gluconacetobacter azotocaptans</name>
    <dbReference type="NCBI Taxonomy" id="142834"/>
    <lineage>
        <taxon>Bacteria</taxon>
        <taxon>Pseudomonadati</taxon>
        <taxon>Pseudomonadota</taxon>
        <taxon>Alphaproteobacteria</taxon>
        <taxon>Acetobacterales</taxon>
        <taxon>Acetobacteraceae</taxon>
        <taxon>Gluconacetobacter</taxon>
    </lineage>
</organism>
<sequence>MSTLRIRRFVPADAQGVMGVILPIQREEFGIPITAEDQPDLHSIPSFYQSGVGDFLVAEEGGHVVGTVGLKDIGAGQAALRKMFVAPAWRGREHGVAQALLQNMLGHARGRAVRDIFLGTTDAFAAAHRFYEKNGFRRIDPRSLPGSFPRMAVDTRFYGLRLGS</sequence>
<dbReference type="Gene3D" id="3.40.630.30">
    <property type="match status" value="1"/>
</dbReference>
<proteinExistence type="predicted"/>
<reference evidence="3 4" key="1">
    <citation type="submission" date="2020-04" db="EMBL/GenBank/DDBJ databases">
        <title>Description of novel Gluconacetobacter.</title>
        <authorList>
            <person name="Sombolestani A."/>
        </authorList>
    </citation>
    <scope>NUCLEOTIDE SEQUENCE [LARGE SCALE GENOMIC DNA]</scope>
    <source>
        <strain evidence="3 4">LMG 21311</strain>
    </source>
</reference>
<dbReference type="InterPro" id="IPR000182">
    <property type="entry name" value="GNAT_dom"/>
</dbReference>
<dbReference type="PANTHER" id="PTHR13947">
    <property type="entry name" value="GNAT FAMILY N-ACETYLTRANSFERASE"/>
    <property type="match status" value="1"/>
</dbReference>
<evidence type="ECO:0000313" key="4">
    <source>
        <dbReference type="Proteomes" id="UP000555756"/>
    </source>
</evidence>
<protein>
    <submittedName>
        <fullName evidence="3">GNAT family N-acetyltransferase</fullName>
    </submittedName>
</protein>
<dbReference type="PANTHER" id="PTHR13947:SF37">
    <property type="entry name" value="LD18367P"/>
    <property type="match status" value="1"/>
</dbReference>
<keyword evidence="4" id="KW-1185">Reference proteome</keyword>
<gene>
    <name evidence="3" type="ORF">HLH34_15125</name>
</gene>